<dbReference type="AlphaFoldDB" id="A0A9D4G6G7"/>
<evidence type="ECO:0000313" key="5">
    <source>
        <dbReference type="EMBL" id="KAH3811420.1"/>
    </source>
</evidence>
<evidence type="ECO:0000313" key="6">
    <source>
        <dbReference type="Proteomes" id="UP000828390"/>
    </source>
</evidence>
<reference evidence="5" key="2">
    <citation type="submission" date="2020-11" db="EMBL/GenBank/DDBJ databases">
        <authorList>
            <person name="McCartney M.A."/>
            <person name="Auch B."/>
            <person name="Kono T."/>
            <person name="Mallez S."/>
            <person name="Becker A."/>
            <person name="Gohl D.M."/>
            <person name="Silverstein K.A.T."/>
            <person name="Koren S."/>
            <person name="Bechman K.B."/>
            <person name="Herman A."/>
            <person name="Abrahante J.E."/>
            <person name="Garbe J."/>
        </authorList>
    </citation>
    <scope>NUCLEOTIDE SEQUENCE</scope>
    <source>
        <strain evidence="5">Duluth1</strain>
        <tissue evidence="5">Whole animal</tissue>
    </source>
</reference>
<dbReference type="PANTHER" id="PTHR45655:SF13">
    <property type="entry name" value="SOLUBLE GUANYLATE CYCLASE GCY-32-RELATED"/>
    <property type="match status" value="1"/>
</dbReference>
<accession>A0A9D4G6G7</accession>
<organism evidence="5 6">
    <name type="scientific">Dreissena polymorpha</name>
    <name type="common">Zebra mussel</name>
    <name type="synonym">Mytilus polymorpha</name>
    <dbReference type="NCBI Taxonomy" id="45954"/>
    <lineage>
        <taxon>Eukaryota</taxon>
        <taxon>Metazoa</taxon>
        <taxon>Spiralia</taxon>
        <taxon>Lophotrochozoa</taxon>
        <taxon>Mollusca</taxon>
        <taxon>Bivalvia</taxon>
        <taxon>Autobranchia</taxon>
        <taxon>Heteroconchia</taxon>
        <taxon>Euheterodonta</taxon>
        <taxon>Imparidentia</taxon>
        <taxon>Neoheterodontei</taxon>
        <taxon>Myida</taxon>
        <taxon>Dreissenoidea</taxon>
        <taxon>Dreissenidae</taxon>
        <taxon>Dreissena</taxon>
    </lineage>
</organism>
<evidence type="ECO:0000256" key="3">
    <source>
        <dbReference type="ARBA" id="ARBA00023293"/>
    </source>
</evidence>
<dbReference type="EC" id="4.6.1.2" evidence="1"/>
<dbReference type="PANTHER" id="PTHR45655">
    <property type="entry name" value="GUANYLATE CYCLASE SOLUBLE SUBUNIT BETA-2"/>
    <property type="match status" value="1"/>
</dbReference>
<dbReference type="EMBL" id="JAIWYP010000006">
    <property type="protein sequence ID" value="KAH3811420.1"/>
    <property type="molecule type" value="Genomic_DNA"/>
</dbReference>
<dbReference type="InterPro" id="IPR011645">
    <property type="entry name" value="HNOB_dom_associated"/>
</dbReference>
<proteinExistence type="predicted"/>
<sequence length="154" mass="18347">MSKRSKLNWIKIRTKIGEGSLPMMRKKSVISRSKITLLHCGFVPIYPENLAINPRMFIEIFQYHLLVDNDFKIEQSGIKIQTLIPSIRSRQALLTDYFLIRYPNCVDLTYTNIERFICCPFVLEFRKETMKREWVDRPSLQLKGDIKKDFAFYF</sequence>
<dbReference type="Proteomes" id="UP000828390">
    <property type="component" value="Unassembled WGS sequence"/>
</dbReference>
<protein>
    <recommendedName>
        <fullName evidence="1">guanylate cyclase</fullName>
        <ecNumber evidence="1">4.6.1.2</ecNumber>
    </recommendedName>
</protein>
<gene>
    <name evidence="5" type="ORF">DPMN_139830</name>
</gene>
<keyword evidence="2" id="KW-0547">Nucleotide-binding</keyword>
<keyword evidence="6" id="KW-1185">Reference proteome</keyword>
<dbReference type="Gene3D" id="3.30.450.260">
    <property type="entry name" value="Haem NO binding associated domain"/>
    <property type="match status" value="1"/>
</dbReference>
<dbReference type="GO" id="GO:0070482">
    <property type="term" value="P:response to oxygen levels"/>
    <property type="evidence" value="ECO:0007669"/>
    <property type="project" value="TreeGrafter"/>
</dbReference>
<dbReference type="GO" id="GO:0019934">
    <property type="term" value="P:cGMP-mediated signaling"/>
    <property type="evidence" value="ECO:0007669"/>
    <property type="project" value="TreeGrafter"/>
</dbReference>
<evidence type="ECO:0000259" key="4">
    <source>
        <dbReference type="Pfam" id="PF07701"/>
    </source>
</evidence>
<feature type="domain" description="Haem NO binding associated" evidence="4">
    <location>
        <begin position="51"/>
        <end position="133"/>
    </location>
</feature>
<evidence type="ECO:0000256" key="2">
    <source>
        <dbReference type="ARBA" id="ARBA00022741"/>
    </source>
</evidence>
<dbReference type="GO" id="GO:0008074">
    <property type="term" value="C:guanylate cyclase complex, soluble"/>
    <property type="evidence" value="ECO:0007669"/>
    <property type="project" value="TreeGrafter"/>
</dbReference>
<comment type="caution">
    <text evidence="5">The sequence shown here is derived from an EMBL/GenBank/DDBJ whole genome shotgun (WGS) entry which is preliminary data.</text>
</comment>
<reference evidence="5" key="1">
    <citation type="journal article" date="2019" name="bioRxiv">
        <title>The Genome of the Zebra Mussel, Dreissena polymorpha: A Resource for Invasive Species Research.</title>
        <authorList>
            <person name="McCartney M.A."/>
            <person name="Auch B."/>
            <person name="Kono T."/>
            <person name="Mallez S."/>
            <person name="Zhang Y."/>
            <person name="Obille A."/>
            <person name="Becker A."/>
            <person name="Abrahante J.E."/>
            <person name="Garbe J."/>
            <person name="Badalamenti J.P."/>
            <person name="Herman A."/>
            <person name="Mangelson H."/>
            <person name="Liachko I."/>
            <person name="Sullivan S."/>
            <person name="Sone E.D."/>
            <person name="Koren S."/>
            <person name="Silverstein K.A.T."/>
            <person name="Beckman K.B."/>
            <person name="Gohl D.M."/>
        </authorList>
    </citation>
    <scope>NUCLEOTIDE SEQUENCE</scope>
    <source>
        <strain evidence="5">Duluth1</strain>
        <tissue evidence="5">Whole animal</tissue>
    </source>
</reference>
<dbReference type="InterPro" id="IPR042463">
    <property type="entry name" value="HNOB_dom_associated_sf"/>
</dbReference>
<dbReference type="GO" id="GO:0000166">
    <property type="term" value="F:nucleotide binding"/>
    <property type="evidence" value="ECO:0007669"/>
    <property type="project" value="UniProtKB-KW"/>
</dbReference>
<dbReference type="Pfam" id="PF07701">
    <property type="entry name" value="HNOBA"/>
    <property type="match status" value="1"/>
</dbReference>
<evidence type="ECO:0000256" key="1">
    <source>
        <dbReference type="ARBA" id="ARBA00012202"/>
    </source>
</evidence>
<keyword evidence="3" id="KW-0141">cGMP biosynthesis</keyword>
<name>A0A9D4G6G7_DREPO</name>
<dbReference type="GO" id="GO:0004383">
    <property type="term" value="F:guanylate cyclase activity"/>
    <property type="evidence" value="ECO:0007669"/>
    <property type="project" value="UniProtKB-EC"/>
</dbReference>